<protein>
    <recommendedName>
        <fullName evidence="3">DUF4476 domain-containing protein</fullName>
    </recommendedName>
</protein>
<comment type="caution">
    <text evidence="1">The sequence shown here is derived from an EMBL/GenBank/DDBJ whole genome shotgun (WGS) entry which is preliminary data.</text>
</comment>
<dbReference type="EMBL" id="WHPF01000003">
    <property type="protein sequence ID" value="NNV54682.1"/>
    <property type="molecule type" value="Genomic_DNA"/>
</dbReference>
<evidence type="ECO:0000313" key="1">
    <source>
        <dbReference type="EMBL" id="NNV54682.1"/>
    </source>
</evidence>
<dbReference type="RefSeq" id="WP_171606610.1">
    <property type="nucleotide sequence ID" value="NZ_WHPF01000003.1"/>
</dbReference>
<sequence>MYIQSDAKQAFTVKINEQVFTASSIGYVIIPKLIDGEYKATISFPNNQFPDQQFVFTVSNNDIGYSLKNYGQKGWGLFNLQTLDVTLAIQNINTTTPAQEATAKNNGFGDMLADVVSDPNIQAPVIVPTIAEKENKPAAGVEKIDTVTTPLAITDSVKNTNPMVKYSERYADSGVAIVFLDTVNRKSDTISIFLPDVNPIIPNSVNQPADSSKTIIQEPTTILADTFDVKETVESDTTGIKNPFYNKTSSADTIAATVSTKVLKDTVVQNVEKKVAIVPEVNAVNVTDNAVNCTNIFTDADADKLRKKMFAVTGDNKMIELARKYFAGKCVTVAQLKTLSGSFLSDEARYNFFSAAYAFADDKLAFATLENQLIDPLYKNRFKALLK</sequence>
<name>A0A8J8FDI4_9BACT</name>
<accession>A0A8J8FDI4</accession>
<evidence type="ECO:0000313" key="2">
    <source>
        <dbReference type="Proteomes" id="UP000598971"/>
    </source>
</evidence>
<gene>
    <name evidence="1" type="ORF">GD597_04350</name>
</gene>
<keyword evidence="2" id="KW-1185">Reference proteome</keyword>
<reference evidence="1" key="1">
    <citation type="submission" date="2019-10" db="EMBL/GenBank/DDBJ databases">
        <title>Draft genome sequence of Panacibacter sp. KCS-6.</title>
        <authorList>
            <person name="Yim K.J."/>
        </authorList>
    </citation>
    <scope>NUCLEOTIDE SEQUENCE</scope>
    <source>
        <strain evidence="1">KCS-6</strain>
    </source>
</reference>
<dbReference type="AlphaFoldDB" id="A0A8J8FDI4"/>
<dbReference type="Proteomes" id="UP000598971">
    <property type="component" value="Unassembled WGS sequence"/>
</dbReference>
<proteinExistence type="predicted"/>
<evidence type="ECO:0008006" key="3">
    <source>
        <dbReference type="Google" id="ProtNLM"/>
    </source>
</evidence>
<organism evidence="1 2">
    <name type="scientific">Limnovirga soli</name>
    <dbReference type="NCBI Taxonomy" id="2656915"/>
    <lineage>
        <taxon>Bacteria</taxon>
        <taxon>Pseudomonadati</taxon>
        <taxon>Bacteroidota</taxon>
        <taxon>Chitinophagia</taxon>
        <taxon>Chitinophagales</taxon>
        <taxon>Chitinophagaceae</taxon>
        <taxon>Limnovirga</taxon>
    </lineage>
</organism>